<accession>M3XHB3</accession>
<reference evidence="3" key="1">
    <citation type="submission" date="2011-08" db="EMBL/GenBank/DDBJ databases">
        <title>The draft genome of Latimeria chalumnae.</title>
        <authorList>
            <person name="Di Palma F."/>
            <person name="Alfoldi J."/>
            <person name="Johnson J."/>
            <person name="Berlin A."/>
            <person name="Gnerre S."/>
            <person name="Jaffe D."/>
            <person name="MacCallum I."/>
            <person name="Young S."/>
            <person name="Walker B.J."/>
            <person name="Lander E."/>
            <person name="Lindblad-Toh K."/>
        </authorList>
    </citation>
    <scope>NUCLEOTIDE SEQUENCE [LARGE SCALE GENOMIC DNA]</scope>
    <source>
        <strain evidence="3">Wild caught</strain>
    </source>
</reference>
<reference evidence="2" key="3">
    <citation type="submission" date="2025-09" db="UniProtKB">
        <authorList>
            <consortium name="Ensembl"/>
        </authorList>
    </citation>
    <scope>IDENTIFICATION</scope>
</reference>
<dbReference type="Proteomes" id="UP000008672">
    <property type="component" value="Unassembled WGS sequence"/>
</dbReference>
<evidence type="ECO:0000313" key="3">
    <source>
        <dbReference type="Proteomes" id="UP000008672"/>
    </source>
</evidence>
<feature type="domain" description="VWFA" evidence="1">
    <location>
        <begin position="38"/>
        <end position="222"/>
    </location>
</feature>
<sequence>MYFFKYLSFTFTEPDHVCPDLKCAPALTIAPMINRPVDIVFFVDGSERSGKENFVKTLHFIHHLSQELTLAKKDNDHKGARIAVLQYGGETQQDLLLDFSYSVNNFQSQITRAVYQESSSYLGSAIIYAVDNLINNRAGNFQGVRQNAEISFVFMTDGVTNDKSIAEGIEAIRKNNIVPSAIAVGSDIDHGRLHELVLKEHTSLFMIQQYADLLSTRFVRHMAYWLG</sequence>
<dbReference type="Ensembl" id="ENSLACT00000025917.1">
    <property type="protein sequence ID" value="ENSLACP00000022119.1"/>
    <property type="gene ID" value="ENSLACG00000004457.2"/>
</dbReference>
<dbReference type="InterPro" id="IPR002035">
    <property type="entry name" value="VWF_A"/>
</dbReference>
<dbReference type="EMBL" id="AFYH01107015">
    <property type="status" value="NOT_ANNOTATED_CDS"/>
    <property type="molecule type" value="Genomic_DNA"/>
</dbReference>
<dbReference type="PROSITE" id="PS50234">
    <property type="entry name" value="VWFA"/>
    <property type="match status" value="1"/>
</dbReference>
<dbReference type="EMBL" id="AFYH01107016">
    <property type="status" value="NOT_ANNOTATED_CDS"/>
    <property type="molecule type" value="Genomic_DNA"/>
</dbReference>
<keyword evidence="3" id="KW-1185">Reference proteome</keyword>
<dbReference type="HOGENOM" id="CLU_1234625_0_0_1"/>
<protein>
    <recommendedName>
        <fullName evidence="1">VWFA domain-containing protein</fullName>
    </recommendedName>
</protein>
<dbReference type="PANTHER" id="PTHR24020">
    <property type="entry name" value="COLLAGEN ALPHA"/>
    <property type="match status" value="1"/>
</dbReference>
<dbReference type="EMBL" id="AFYH01107018">
    <property type="status" value="NOT_ANNOTATED_CDS"/>
    <property type="molecule type" value="Genomic_DNA"/>
</dbReference>
<dbReference type="InterPro" id="IPR050525">
    <property type="entry name" value="ECM_Assembly_Org"/>
</dbReference>
<dbReference type="EMBL" id="AFYH01107012">
    <property type="status" value="NOT_ANNOTATED_CDS"/>
    <property type="molecule type" value="Genomic_DNA"/>
</dbReference>
<dbReference type="PRINTS" id="PR00453">
    <property type="entry name" value="VWFADOMAIN"/>
</dbReference>
<dbReference type="SMART" id="SM00327">
    <property type="entry name" value="VWA"/>
    <property type="match status" value="1"/>
</dbReference>
<dbReference type="AlphaFoldDB" id="M3XHB3"/>
<dbReference type="Gene3D" id="3.40.50.410">
    <property type="entry name" value="von Willebrand factor, type A domain"/>
    <property type="match status" value="1"/>
</dbReference>
<name>M3XHB3_LATCH</name>
<evidence type="ECO:0000313" key="2">
    <source>
        <dbReference type="Ensembl" id="ENSLACP00000022119.1"/>
    </source>
</evidence>
<dbReference type="InterPro" id="IPR036465">
    <property type="entry name" value="vWFA_dom_sf"/>
</dbReference>
<organism evidence="2 3">
    <name type="scientific">Latimeria chalumnae</name>
    <name type="common">Coelacanth</name>
    <dbReference type="NCBI Taxonomy" id="7897"/>
    <lineage>
        <taxon>Eukaryota</taxon>
        <taxon>Metazoa</taxon>
        <taxon>Chordata</taxon>
        <taxon>Craniata</taxon>
        <taxon>Vertebrata</taxon>
        <taxon>Euteleostomi</taxon>
        <taxon>Coelacanthiformes</taxon>
        <taxon>Coelacanthidae</taxon>
        <taxon>Latimeria</taxon>
    </lineage>
</organism>
<reference evidence="2" key="2">
    <citation type="submission" date="2025-08" db="UniProtKB">
        <authorList>
            <consortium name="Ensembl"/>
        </authorList>
    </citation>
    <scope>IDENTIFICATION</scope>
</reference>
<proteinExistence type="predicted"/>
<dbReference type="EMBL" id="AFYH01107017">
    <property type="status" value="NOT_ANNOTATED_CDS"/>
    <property type="molecule type" value="Genomic_DNA"/>
</dbReference>
<dbReference type="SUPFAM" id="SSF53300">
    <property type="entry name" value="vWA-like"/>
    <property type="match status" value="1"/>
</dbReference>
<dbReference type="GeneTree" id="ENSGT00940000155682"/>
<gene>
    <name evidence="2" type="primary">LOC102351679</name>
</gene>
<dbReference type="EMBL" id="AFYH01107014">
    <property type="status" value="NOT_ANNOTATED_CDS"/>
    <property type="molecule type" value="Genomic_DNA"/>
</dbReference>
<dbReference type="Bgee" id="ENSLACG00000004457">
    <property type="expression patterns" value="Expressed in pectoral fin and 3 other cell types or tissues"/>
</dbReference>
<dbReference type="EMBL" id="AFYH01107013">
    <property type="status" value="NOT_ANNOTATED_CDS"/>
    <property type="molecule type" value="Genomic_DNA"/>
</dbReference>
<evidence type="ECO:0000259" key="1">
    <source>
        <dbReference type="PROSITE" id="PS50234"/>
    </source>
</evidence>
<dbReference type="Pfam" id="PF00092">
    <property type="entry name" value="VWA"/>
    <property type="match status" value="1"/>
</dbReference>
<dbReference type="EMBL" id="AFYH01107011">
    <property type="status" value="NOT_ANNOTATED_CDS"/>
    <property type="molecule type" value="Genomic_DNA"/>
</dbReference>